<accession>A0A376H8B5</accession>
<dbReference type="Pfam" id="PF00874">
    <property type="entry name" value="PRD"/>
    <property type="match status" value="2"/>
</dbReference>
<keyword evidence="8" id="KW-1185">Reference proteome</keyword>
<dbReference type="PROSITE" id="PS51372">
    <property type="entry name" value="PRD_2"/>
    <property type="match status" value="2"/>
</dbReference>
<evidence type="ECO:0000313" key="7">
    <source>
        <dbReference type="EMBL" id="STD84379.1"/>
    </source>
</evidence>
<evidence type="ECO:0000256" key="1">
    <source>
        <dbReference type="ARBA" id="ARBA00022679"/>
    </source>
</evidence>
<protein>
    <submittedName>
        <fullName evidence="6">PTS transporter subunit EIIA</fullName>
    </submittedName>
    <submittedName>
        <fullName evidence="7">Transcriptional regulator ManR</fullName>
    </submittedName>
</protein>
<evidence type="ECO:0000313" key="8">
    <source>
        <dbReference type="Proteomes" id="UP000254807"/>
    </source>
</evidence>
<sequence length="651" mass="74167">MDLSKREKVLLQLLLTQKEFRPAAFFQEQLYVSLKTVYTDLASLEEKIKPYGLTIARLPRRGVKLEGNPTAREKGYKLIVTEGKIVDEYSPEYRKLFIFANYFFSKKPMHYQGFAEYFYVSYQSIKKDVDELFAFCQKKKVRASMSAKGLKLEEEESVQQATFKSFLEKHTDSARLDHSAIQTLFDPKIVTLTTALISEISLTLGRQLNSYFVESLTVSLEIFLSRICLGRHLEQQENLGFEKLKQMKLYMVAVSFAERIESELAVSLAETDIQYICSLLLAHGIEPYMQITEKREANVIETTEEMIEKMSRLLDTDLTQDNLLLQALLSHIVPMIHRLKNGMLVKNPLLRLIKKQYSTMFTLTKYAIGGLEKNFALFLTEDEVSFLTIHFQLAFEKIKVTKHVLIVCSSGLATSELIFNRIKQTISATTVLEIISAEKLASTSLELVDLIISTVPLEEVSPPVLYVSPLPTTEEIAMISANLSNLNENEKKLHSSKYQSSELLQKYLDPAFLYINQPFNTKKDVLDFLAESYLSHHLVTNDFKQSLYAREELGSTGLKTGVAIPHADPQTVKTTKLAFVTLPKAIKWGDTEVQLVVLLAIAEKNMSEAKELIASIYDLFNSPEEIRWVVSSKNREELYRKLVKGGTPNVF</sequence>
<dbReference type="PROSITE" id="PS51094">
    <property type="entry name" value="PTS_EIIA_TYPE_2"/>
    <property type="match status" value="1"/>
</dbReference>
<dbReference type="InterPro" id="IPR036388">
    <property type="entry name" value="WH-like_DNA-bd_sf"/>
</dbReference>
<dbReference type="PANTHER" id="PTHR30185:SF12">
    <property type="entry name" value="TRANSCRIPTIONAL REGULATOR MANR"/>
    <property type="match status" value="1"/>
</dbReference>
<keyword evidence="1" id="KW-0808">Transferase</keyword>
<dbReference type="Gene3D" id="1.10.1790.10">
    <property type="entry name" value="PRD domain"/>
    <property type="match status" value="2"/>
</dbReference>
<evidence type="ECO:0000259" key="5">
    <source>
        <dbReference type="PROSITE" id="PS51372"/>
    </source>
</evidence>
<name>A0A376H8B5_ENTGA</name>
<dbReference type="EMBL" id="WVTI01000003">
    <property type="protein sequence ID" value="MXS25598.1"/>
    <property type="molecule type" value="Genomic_DNA"/>
</dbReference>
<keyword evidence="2" id="KW-0677">Repeat</keyword>
<evidence type="ECO:0000259" key="3">
    <source>
        <dbReference type="PROSITE" id="PS51094"/>
    </source>
</evidence>
<dbReference type="EMBL" id="UFYW01000001">
    <property type="protein sequence ID" value="STD84379.1"/>
    <property type="molecule type" value="Genomic_DNA"/>
</dbReference>
<evidence type="ECO:0000256" key="2">
    <source>
        <dbReference type="ARBA" id="ARBA00022737"/>
    </source>
</evidence>
<evidence type="ECO:0000259" key="4">
    <source>
        <dbReference type="PROSITE" id="PS51099"/>
    </source>
</evidence>
<dbReference type="Proteomes" id="UP000254807">
    <property type="component" value="Unassembled WGS sequence"/>
</dbReference>
<dbReference type="GO" id="GO:0008982">
    <property type="term" value="F:protein-N(PI)-phosphohistidine-sugar phosphotransferase activity"/>
    <property type="evidence" value="ECO:0007669"/>
    <property type="project" value="InterPro"/>
</dbReference>
<organism evidence="7 8">
    <name type="scientific">Enterococcus gallinarum</name>
    <dbReference type="NCBI Taxonomy" id="1353"/>
    <lineage>
        <taxon>Bacteria</taxon>
        <taxon>Bacillati</taxon>
        <taxon>Bacillota</taxon>
        <taxon>Bacilli</taxon>
        <taxon>Lactobacillales</taxon>
        <taxon>Enterococcaceae</taxon>
        <taxon>Enterococcus</taxon>
    </lineage>
</organism>
<dbReference type="InterPro" id="IPR036095">
    <property type="entry name" value="PTS_EIIB-like_sf"/>
</dbReference>
<evidence type="ECO:0000313" key="6">
    <source>
        <dbReference type="EMBL" id="MXS25598.1"/>
    </source>
</evidence>
<evidence type="ECO:0000313" key="9">
    <source>
        <dbReference type="Proteomes" id="UP000439965"/>
    </source>
</evidence>
<dbReference type="PROSITE" id="PS51099">
    <property type="entry name" value="PTS_EIIB_TYPE_2"/>
    <property type="match status" value="1"/>
</dbReference>
<dbReference type="InterPro" id="IPR013011">
    <property type="entry name" value="PTS_EIIB_2"/>
</dbReference>
<dbReference type="Proteomes" id="UP000439965">
    <property type="component" value="Unassembled WGS sequence"/>
</dbReference>
<dbReference type="InterPro" id="IPR050661">
    <property type="entry name" value="BglG_antiterminators"/>
</dbReference>
<dbReference type="Gene3D" id="3.40.50.2300">
    <property type="match status" value="1"/>
</dbReference>
<dbReference type="CDD" id="cd00211">
    <property type="entry name" value="PTS_IIA_fru"/>
    <property type="match status" value="1"/>
</dbReference>
<dbReference type="SUPFAM" id="SSF63520">
    <property type="entry name" value="PTS-regulatory domain, PRD"/>
    <property type="match status" value="2"/>
</dbReference>
<dbReference type="SUPFAM" id="SSF55804">
    <property type="entry name" value="Phoshotransferase/anion transport protein"/>
    <property type="match status" value="1"/>
</dbReference>
<dbReference type="AlphaFoldDB" id="A0A376H8B5"/>
<gene>
    <name evidence="7" type="primary">licR_5</name>
    <name evidence="6" type="ORF">GTI89_05830</name>
    <name evidence="7" type="ORF">NCTC12360_02916</name>
</gene>
<dbReference type="InterPro" id="IPR011608">
    <property type="entry name" value="PRD"/>
</dbReference>
<dbReference type="PANTHER" id="PTHR30185">
    <property type="entry name" value="CRYPTIC BETA-GLUCOSIDE BGL OPERON ANTITERMINATOR"/>
    <property type="match status" value="1"/>
</dbReference>
<dbReference type="GO" id="GO:0006355">
    <property type="term" value="P:regulation of DNA-templated transcription"/>
    <property type="evidence" value="ECO:0007669"/>
    <property type="project" value="InterPro"/>
</dbReference>
<feature type="domain" description="PRD" evidence="5">
    <location>
        <begin position="184"/>
        <end position="290"/>
    </location>
</feature>
<reference evidence="6 9" key="2">
    <citation type="submission" date="2019-04" db="EMBL/GenBank/DDBJ databases">
        <title>Step-wise assembly of the neonatal virome modulated by breast feeding.</title>
        <authorList>
            <person name="Liang G."/>
            <person name="Bushman F."/>
        </authorList>
    </citation>
    <scope>NUCLEOTIDE SEQUENCE [LARGE SCALE GENOMIC DNA]</scope>
    <source>
        <strain evidence="6 9">E3404</strain>
    </source>
</reference>
<dbReference type="SUPFAM" id="SSF52794">
    <property type="entry name" value="PTS system IIB component-like"/>
    <property type="match status" value="1"/>
</dbReference>
<dbReference type="InterPro" id="IPR002178">
    <property type="entry name" value="PTS_EIIA_type-2_dom"/>
</dbReference>
<dbReference type="CDD" id="cd05568">
    <property type="entry name" value="PTS_IIB_bgl_like"/>
    <property type="match status" value="1"/>
</dbReference>
<reference evidence="7 8" key="1">
    <citation type="submission" date="2018-06" db="EMBL/GenBank/DDBJ databases">
        <authorList>
            <consortium name="Pathogen Informatics"/>
            <person name="Doyle S."/>
        </authorList>
    </citation>
    <scope>NUCLEOTIDE SEQUENCE [LARGE SCALE GENOMIC DNA]</scope>
    <source>
        <strain evidence="7 8">NCTC12360</strain>
    </source>
</reference>
<dbReference type="Gene3D" id="3.40.930.10">
    <property type="entry name" value="Mannitol-specific EII, Chain A"/>
    <property type="match status" value="1"/>
</dbReference>
<dbReference type="GeneID" id="93222918"/>
<proteinExistence type="predicted"/>
<dbReference type="InterPro" id="IPR036634">
    <property type="entry name" value="PRD_sf"/>
</dbReference>
<dbReference type="InterPro" id="IPR016152">
    <property type="entry name" value="PTrfase/Anion_transptr"/>
</dbReference>
<feature type="domain" description="PTS EIIB type-2" evidence="4">
    <location>
        <begin position="402"/>
        <end position="491"/>
    </location>
</feature>
<dbReference type="Gene3D" id="1.10.10.10">
    <property type="entry name" value="Winged helix-like DNA-binding domain superfamily/Winged helix DNA-binding domain"/>
    <property type="match status" value="1"/>
</dbReference>
<feature type="domain" description="PRD" evidence="5">
    <location>
        <begin position="294"/>
        <end position="401"/>
    </location>
</feature>
<dbReference type="Pfam" id="PF00359">
    <property type="entry name" value="PTS_EIIA_2"/>
    <property type="match status" value="1"/>
</dbReference>
<dbReference type="GO" id="GO:0009401">
    <property type="term" value="P:phosphoenolpyruvate-dependent sugar phosphotransferase system"/>
    <property type="evidence" value="ECO:0007669"/>
    <property type="project" value="InterPro"/>
</dbReference>
<dbReference type="RefSeq" id="WP_003127903.1">
    <property type="nucleotide sequence ID" value="NZ_BTSN01000004.1"/>
</dbReference>
<feature type="domain" description="PTS EIIA type-2" evidence="3">
    <location>
        <begin position="506"/>
        <end position="645"/>
    </location>
</feature>
<dbReference type="OrthoDB" id="3239954at2"/>